<evidence type="ECO:0000256" key="1">
    <source>
        <dbReference type="SAM" id="MobiDB-lite"/>
    </source>
</evidence>
<keyword evidence="3" id="KW-1185">Reference proteome</keyword>
<feature type="compositionally biased region" description="Low complexity" evidence="1">
    <location>
        <begin position="52"/>
        <end position="62"/>
    </location>
</feature>
<feature type="region of interest" description="Disordered" evidence="1">
    <location>
        <begin position="52"/>
        <end position="74"/>
    </location>
</feature>
<name>A0ABD3BHJ1_9LAMI</name>
<evidence type="ECO:0000313" key="2">
    <source>
        <dbReference type="EMBL" id="KAL3616704.1"/>
    </source>
</evidence>
<evidence type="ECO:0000313" key="3">
    <source>
        <dbReference type="Proteomes" id="UP001632038"/>
    </source>
</evidence>
<dbReference type="EMBL" id="JAVIJP010000087">
    <property type="protein sequence ID" value="KAL3616704.1"/>
    <property type="molecule type" value="Genomic_DNA"/>
</dbReference>
<sequence length="74" mass="8124">MVAELSGGGDGLRKEAARRMSYGCKAVDSRRHNGVLQIPSGGDGERWLQAARRQGNNRQRVQPGGDFLAERWGE</sequence>
<accession>A0ABD3BHJ1</accession>
<protein>
    <submittedName>
        <fullName evidence="2">Uncharacterized protein</fullName>
    </submittedName>
</protein>
<gene>
    <name evidence="2" type="ORF">CASFOL_039098</name>
</gene>
<proteinExistence type="predicted"/>
<comment type="caution">
    <text evidence="2">The sequence shown here is derived from an EMBL/GenBank/DDBJ whole genome shotgun (WGS) entry which is preliminary data.</text>
</comment>
<organism evidence="2 3">
    <name type="scientific">Castilleja foliolosa</name>
    <dbReference type="NCBI Taxonomy" id="1961234"/>
    <lineage>
        <taxon>Eukaryota</taxon>
        <taxon>Viridiplantae</taxon>
        <taxon>Streptophyta</taxon>
        <taxon>Embryophyta</taxon>
        <taxon>Tracheophyta</taxon>
        <taxon>Spermatophyta</taxon>
        <taxon>Magnoliopsida</taxon>
        <taxon>eudicotyledons</taxon>
        <taxon>Gunneridae</taxon>
        <taxon>Pentapetalae</taxon>
        <taxon>asterids</taxon>
        <taxon>lamiids</taxon>
        <taxon>Lamiales</taxon>
        <taxon>Orobanchaceae</taxon>
        <taxon>Pedicularideae</taxon>
        <taxon>Castillejinae</taxon>
        <taxon>Castilleja</taxon>
    </lineage>
</organism>
<dbReference type="Proteomes" id="UP001632038">
    <property type="component" value="Unassembled WGS sequence"/>
</dbReference>
<dbReference type="AlphaFoldDB" id="A0ABD3BHJ1"/>
<reference evidence="3" key="1">
    <citation type="journal article" date="2024" name="IScience">
        <title>Strigolactones Initiate the Formation of Haustorium-like Structures in Castilleja.</title>
        <authorList>
            <person name="Buerger M."/>
            <person name="Peterson D."/>
            <person name="Chory J."/>
        </authorList>
    </citation>
    <scope>NUCLEOTIDE SEQUENCE [LARGE SCALE GENOMIC DNA]</scope>
</reference>